<dbReference type="NCBIfam" id="TIGR00705">
    <property type="entry name" value="SppA_67K"/>
    <property type="match status" value="1"/>
</dbReference>
<dbReference type="PANTHER" id="PTHR33209:SF1">
    <property type="entry name" value="PEPTIDASE S49 DOMAIN-CONTAINING PROTEIN"/>
    <property type="match status" value="1"/>
</dbReference>
<dbReference type="AlphaFoldDB" id="A0A172U0Q7"/>
<dbReference type="InterPro" id="IPR004635">
    <property type="entry name" value="Pept_S49_SppA"/>
</dbReference>
<evidence type="ECO:0000256" key="7">
    <source>
        <dbReference type="PIRSR" id="PIRSR001217-1"/>
    </source>
</evidence>
<sequence>MGSFFKMFFASLLAMIVFALIAAFLIVGFVGALASDEKPEIADKSVLTLDLSQHFMERRQNNPLAVLSNDDNAIPGLYDVVRIIRHAKEDEKIKGIYIIANSNNNAFASSEELRNALQDFKTSKKFVIAHGDMMSESAYYVSNVADRLYANPVGSVEWNGFSVNLLFLKGTLEKLNIQPQIFYAGKFKSATEPLRATQMTPENKLQTVEWLGDLYNHFLVKASQARKIDTATLHQLANTGAIQDSKDALANKLVDGLKYDDEVKDEIKKNIGIGKYDKLHLVPISTYAEAISYKQSGSNRIALIYAEGNIVDGDGDKENIGGDAFVKLVRKARLDKSIKAIVFRVNSGGGSALASENIWRELALAKADKPVVMSFGDVAASGGYYIAAGADSIFAQPNTITGSIGVFTVIPNMKGFFNEKLGVTFDGVKTGTYADMGVDRPLTPAEQNFMQEGVDRIYLQFKQRVAQGRKRDIAYIDSIAQGRVWSGEDALRIGLVDKMGGLEEAVACAARMAKVTDYRLREFPESRSWINELLNKNEDQPAAMLKQHLGEENFRIYQQMLEIKRISNGAQAKLPYQFIIH</sequence>
<evidence type="ECO:0000256" key="3">
    <source>
        <dbReference type="ARBA" id="ARBA00022670"/>
    </source>
</evidence>
<comment type="similarity">
    <text evidence="2">Belongs to the peptidase S49 family.</text>
</comment>
<organism evidence="9 10">
    <name type="scientific">Flavisolibacter tropicus</name>
    <dbReference type="NCBI Taxonomy" id="1492898"/>
    <lineage>
        <taxon>Bacteria</taxon>
        <taxon>Pseudomonadati</taxon>
        <taxon>Bacteroidota</taxon>
        <taxon>Chitinophagia</taxon>
        <taxon>Chitinophagales</taxon>
        <taxon>Chitinophagaceae</taxon>
        <taxon>Flavisolibacter</taxon>
    </lineage>
</organism>
<evidence type="ECO:0000313" key="9">
    <source>
        <dbReference type="EMBL" id="ANE52768.1"/>
    </source>
</evidence>
<reference evidence="10" key="1">
    <citation type="submission" date="2015-01" db="EMBL/GenBank/DDBJ databases">
        <title>Flavisolibacter sp./LCS9/ whole genome sequencing.</title>
        <authorList>
            <person name="Kim M.K."/>
            <person name="Srinivasan S."/>
            <person name="Lee J.-J."/>
        </authorList>
    </citation>
    <scope>NUCLEOTIDE SEQUENCE [LARGE SCALE GENOMIC DNA]</scope>
    <source>
        <strain evidence="10">LCS9</strain>
    </source>
</reference>
<keyword evidence="5" id="KW-0720">Serine protease</keyword>
<dbReference type="GO" id="GO:0016020">
    <property type="term" value="C:membrane"/>
    <property type="evidence" value="ECO:0007669"/>
    <property type="project" value="UniProtKB-SubCell"/>
</dbReference>
<evidence type="ECO:0000256" key="6">
    <source>
        <dbReference type="ARBA" id="ARBA00023136"/>
    </source>
</evidence>
<keyword evidence="3" id="KW-0645">Protease</keyword>
<dbReference type="Gene3D" id="6.20.330.10">
    <property type="match status" value="1"/>
</dbReference>
<protein>
    <submittedName>
        <fullName evidence="9">Signal peptidase</fullName>
    </submittedName>
</protein>
<evidence type="ECO:0000256" key="2">
    <source>
        <dbReference type="ARBA" id="ARBA00008683"/>
    </source>
</evidence>
<feature type="active site" description="Proton donor/acceptor" evidence="7">
    <location>
        <position position="188"/>
    </location>
</feature>
<feature type="domain" description="Peptidase S49" evidence="8">
    <location>
        <begin position="121"/>
        <end position="271"/>
    </location>
</feature>
<accession>A0A172U0Q7</accession>
<evidence type="ECO:0000313" key="10">
    <source>
        <dbReference type="Proteomes" id="UP000077177"/>
    </source>
</evidence>
<evidence type="ECO:0000256" key="4">
    <source>
        <dbReference type="ARBA" id="ARBA00022801"/>
    </source>
</evidence>
<dbReference type="SUPFAM" id="SSF52096">
    <property type="entry name" value="ClpP/crotonase"/>
    <property type="match status" value="2"/>
</dbReference>
<dbReference type="InterPro" id="IPR002142">
    <property type="entry name" value="Peptidase_S49"/>
</dbReference>
<evidence type="ECO:0000256" key="5">
    <source>
        <dbReference type="ARBA" id="ARBA00022825"/>
    </source>
</evidence>
<dbReference type="CDD" id="cd07023">
    <property type="entry name" value="S49_Sppa_N_C"/>
    <property type="match status" value="1"/>
</dbReference>
<dbReference type="Pfam" id="PF01343">
    <property type="entry name" value="Peptidase_S49"/>
    <property type="match status" value="2"/>
</dbReference>
<feature type="domain" description="Peptidase S49" evidence="8">
    <location>
        <begin position="365"/>
        <end position="515"/>
    </location>
</feature>
<dbReference type="OrthoDB" id="9764363at2"/>
<dbReference type="STRING" id="1492898.SY85_22110"/>
<keyword evidence="10" id="KW-1185">Reference proteome</keyword>
<proteinExistence type="inferred from homology"/>
<gene>
    <name evidence="9" type="ORF">SY85_22110</name>
</gene>
<dbReference type="InterPro" id="IPR004634">
    <property type="entry name" value="Pept_S49_pIV"/>
</dbReference>
<evidence type="ECO:0000256" key="1">
    <source>
        <dbReference type="ARBA" id="ARBA00004370"/>
    </source>
</evidence>
<dbReference type="PATRIC" id="fig|1492898.3.peg.4802"/>
<name>A0A172U0Q7_9BACT</name>
<dbReference type="RefSeq" id="WP_066407827.1">
    <property type="nucleotide sequence ID" value="NZ_CP011390.1"/>
</dbReference>
<dbReference type="NCBIfam" id="TIGR00706">
    <property type="entry name" value="SppA_dom"/>
    <property type="match status" value="1"/>
</dbReference>
<dbReference type="InterPro" id="IPR047272">
    <property type="entry name" value="S49_SppA_C"/>
</dbReference>
<dbReference type="KEGG" id="fla:SY85_22110"/>
<dbReference type="EMBL" id="CP011390">
    <property type="protein sequence ID" value="ANE52768.1"/>
    <property type="molecule type" value="Genomic_DNA"/>
</dbReference>
<dbReference type="InterPro" id="IPR047217">
    <property type="entry name" value="S49_SppA_67K_type_N"/>
</dbReference>
<evidence type="ECO:0000259" key="8">
    <source>
        <dbReference type="Pfam" id="PF01343"/>
    </source>
</evidence>
<feature type="active site" description="Nucleophile" evidence="7">
    <location>
        <position position="381"/>
    </location>
</feature>
<dbReference type="Proteomes" id="UP000077177">
    <property type="component" value="Chromosome"/>
</dbReference>
<comment type="subcellular location">
    <subcellularLocation>
        <location evidence="1">Membrane</location>
    </subcellularLocation>
</comment>
<dbReference type="InterPro" id="IPR029045">
    <property type="entry name" value="ClpP/crotonase-like_dom_sf"/>
</dbReference>
<dbReference type="GO" id="GO:0008236">
    <property type="term" value="F:serine-type peptidase activity"/>
    <property type="evidence" value="ECO:0007669"/>
    <property type="project" value="UniProtKB-KW"/>
</dbReference>
<dbReference type="PIRSF" id="PIRSF001217">
    <property type="entry name" value="Protease_4_SppA"/>
    <property type="match status" value="1"/>
</dbReference>
<dbReference type="PANTHER" id="PTHR33209">
    <property type="entry name" value="PROTEASE 4"/>
    <property type="match status" value="1"/>
</dbReference>
<dbReference type="Gene3D" id="3.90.226.10">
    <property type="entry name" value="2-enoyl-CoA Hydratase, Chain A, domain 1"/>
    <property type="match status" value="2"/>
</dbReference>
<keyword evidence="6" id="KW-0472">Membrane</keyword>
<reference evidence="9 10" key="2">
    <citation type="journal article" date="2016" name="Int. J. Syst. Evol. Microbiol.">
        <title>Flavisolibacter tropicus sp. nov., isolated from tropical soil.</title>
        <authorList>
            <person name="Lee J.J."/>
            <person name="Kang M.S."/>
            <person name="Kim G.S."/>
            <person name="Lee C.S."/>
            <person name="Lim S."/>
            <person name="Lee J."/>
            <person name="Roh S.H."/>
            <person name="Kang H."/>
            <person name="Ha J.M."/>
            <person name="Bae S."/>
            <person name="Jung H.Y."/>
            <person name="Kim M.K."/>
        </authorList>
    </citation>
    <scope>NUCLEOTIDE SEQUENCE [LARGE SCALE GENOMIC DNA]</scope>
    <source>
        <strain evidence="9 10">LCS9</strain>
    </source>
</reference>
<dbReference type="CDD" id="cd07018">
    <property type="entry name" value="S49_SppA_67K_type"/>
    <property type="match status" value="1"/>
</dbReference>
<dbReference type="GO" id="GO:0006465">
    <property type="term" value="P:signal peptide processing"/>
    <property type="evidence" value="ECO:0007669"/>
    <property type="project" value="InterPro"/>
</dbReference>
<keyword evidence="4" id="KW-0378">Hydrolase</keyword>